<sequence>MASGWSWERAFVGVVLLLCDVCGAANNGWPEEDLVVRLPGQPRLVSGSLVGTSMWMKRLGGVCFTTLLKLKRILRTSPSLSG</sequence>
<protein>
    <recommendedName>
        <fullName evidence="4">Secreted protein</fullName>
    </recommendedName>
</protein>
<dbReference type="AlphaFoldDB" id="A0A438J0I1"/>
<evidence type="ECO:0000256" key="1">
    <source>
        <dbReference type="SAM" id="SignalP"/>
    </source>
</evidence>
<feature type="signal peptide" evidence="1">
    <location>
        <begin position="1"/>
        <end position="24"/>
    </location>
</feature>
<organism evidence="2 3">
    <name type="scientific">Vitis vinifera</name>
    <name type="common">Grape</name>
    <dbReference type="NCBI Taxonomy" id="29760"/>
    <lineage>
        <taxon>Eukaryota</taxon>
        <taxon>Viridiplantae</taxon>
        <taxon>Streptophyta</taxon>
        <taxon>Embryophyta</taxon>
        <taxon>Tracheophyta</taxon>
        <taxon>Spermatophyta</taxon>
        <taxon>Magnoliopsida</taxon>
        <taxon>eudicotyledons</taxon>
        <taxon>Gunneridae</taxon>
        <taxon>Pentapetalae</taxon>
        <taxon>rosids</taxon>
        <taxon>Vitales</taxon>
        <taxon>Vitaceae</taxon>
        <taxon>Viteae</taxon>
        <taxon>Vitis</taxon>
    </lineage>
</organism>
<gene>
    <name evidence="2" type="ORF">CK203_031185</name>
</gene>
<reference evidence="2 3" key="1">
    <citation type="journal article" date="2018" name="PLoS Genet.">
        <title>Population sequencing reveals clonal diversity and ancestral inbreeding in the grapevine cultivar Chardonnay.</title>
        <authorList>
            <person name="Roach M.J."/>
            <person name="Johnson D.L."/>
            <person name="Bohlmann J."/>
            <person name="van Vuuren H.J."/>
            <person name="Jones S.J."/>
            <person name="Pretorius I.S."/>
            <person name="Schmidt S.A."/>
            <person name="Borneman A.R."/>
        </authorList>
    </citation>
    <scope>NUCLEOTIDE SEQUENCE [LARGE SCALE GENOMIC DNA]</scope>
    <source>
        <strain evidence="3">cv. Chardonnay</strain>
        <tissue evidence="2">Leaf</tissue>
    </source>
</reference>
<name>A0A438J0I1_VITVI</name>
<dbReference type="Proteomes" id="UP000288805">
    <property type="component" value="Unassembled WGS sequence"/>
</dbReference>
<feature type="chain" id="PRO_5019149502" description="Secreted protein" evidence="1">
    <location>
        <begin position="25"/>
        <end position="82"/>
    </location>
</feature>
<evidence type="ECO:0000313" key="3">
    <source>
        <dbReference type="Proteomes" id="UP000288805"/>
    </source>
</evidence>
<proteinExistence type="predicted"/>
<dbReference type="EMBL" id="QGNW01000070">
    <property type="protein sequence ID" value="RVX02444.1"/>
    <property type="molecule type" value="Genomic_DNA"/>
</dbReference>
<evidence type="ECO:0000313" key="2">
    <source>
        <dbReference type="EMBL" id="RVX02444.1"/>
    </source>
</evidence>
<evidence type="ECO:0008006" key="4">
    <source>
        <dbReference type="Google" id="ProtNLM"/>
    </source>
</evidence>
<accession>A0A438J0I1</accession>
<keyword evidence="1" id="KW-0732">Signal</keyword>
<comment type="caution">
    <text evidence="2">The sequence shown here is derived from an EMBL/GenBank/DDBJ whole genome shotgun (WGS) entry which is preliminary data.</text>
</comment>